<feature type="domain" description="ERAP1-like C-terminal" evidence="2">
    <location>
        <begin position="43"/>
        <end position="198"/>
    </location>
</feature>
<dbReference type="GO" id="GO:0042277">
    <property type="term" value="F:peptide binding"/>
    <property type="evidence" value="ECO:0007669"/>
    <property type="project" value="TreeGrafter"/>
</dbReference>
<dbReference type="InterPro" id="IPR050344">
    <property type="entry name" value="Peptidase_M1_aminopeptidases"/>
</dbReference>
<dbReference type="Pfam" id="PF11838">
    <property type="entry name" value="ERAP1_C"/>
    <property type="match status" value="1"/>
</dbReference>
<dbReference type="GO" id="GO:0070006">
    <property type="term" value="F:metalloaminopeptidase activity"/>
    <property type="evidence" value="ECO:0007669"/>
    <property type="project" value="TreeGrafter"/>
</dbReference>
<comment type="caution">
    <text evidence="3">The sequence shown here is derived from an EMBL/GenBank/DDBJ whole genome shotgun (WGS) entry which is preliminary data.</text>
</comment>
<dbReference type="AlphaFoldDB" id="A0AA88HAU2"/>
<dbReference type="GO" id="GO:0005737">
    <property type="term" value="C:cytoplasm"/>
    <property type="evidence" value="ECO:0007669"/>
    <property type="project" value="TreeGrafter"/>
</dbReference>
<dbReference type="GO" id="GO:0016020">
    <property type="term" value="C:membrane"/>
    <property type="evidence" value="ECO:0007669"/>
    <property type="project" value="TreeGrafter"/>
</dbReference>
<name>A0AA88HAU2_ARTSF</name>
<dbReference type="Gene3D" id="1.25.50.20">
    <property type="match status" value="1"/>
</dbReference>
<dbReference type="InterPro" id="IPR024571">
    <property type="entry name" value="ERAP1-like_C_dom"/>
</dbReference>
<proteinExistence type="inferred from homology"/>
<evidence type="ECO:0000256" key="1">
    <source>
        <dbReference type="ARBA" id="ARBA00010136"/>
    </source>
</evidence>
<dbReference type="GO" id="GO:0006508">
    <property type="term" value="P:proteolysis"/>
    <property type="evidence" value="ECO:0007669"/>
    <property type="project" value="TreeGrafter"/>
</dbReference>
<dbReference type="PANTHER" id="PTHR11533:SF294">
    <property type="entry name" value="THYROTROPIN-RELEASING HORMONE-DEGRADING ECTOENZYME"/>
    <property type="match status" value="1"/>
</dbReference>
<gene>
    <name evidence="3" type="ORF">QYM36_019266</name>
</gene>
<dbReference type="PANTHER" id="PTHR11533">
    <property type="entry name" value="PROTEASE M1 ZINC METALLOPROTEASE"/>
    <property type="match status" value="1"/>
</dbReference>
<evidence type="ECO:0000313" key="4">
    <source>
        <dbReference type="Proteomes" id="UP001187531"/>
    </source>
</evidence>
<dbReference type="GO" id="GO:0008270">
    <property type="term" value="F:zinc ion binding"/>
    <property type="evidence" value="ECO:0007669"/>
    <property type="project" value="TreeGrafter"/>
</dbReference>
<dbReference type="GO" id="GO:0043171">
    <property type="term" value="P:peptide catabolic process"/>
    <property type="evidence" value="ECO:0007669"/>
    <property type="project" value="TreeGrafter"/>
</dbReference>
<reference evidence="3" key="1">
    <citation type="submission" date="2023-07" db="EMBL/GenBank/DDBJ databases">
        <title>Chromosome-level genome assembly of Artemia franciscana.</title>
        <authorList>
            <person name="Jo E."/>
        </authorList>
    </citation>
    <scope>NUCLEOTIDE SEQUENCE</scope>
    <source>
        <tissue evidence="3">Whole body</tissue>
    </source>
</reference>
<evidence type="ECO:0000259" key="2">
    <source>
        <dbReference type="Pfam" id="PF11838"/>
    </source>
</evidence>
<protein>
    <recommendedName>
        <fullName evidence="2">ERAP1-like C-terminal domain-containing protein</fullName>
    </recommendedName>
</protein>
<evidence type="ECO:0000313" key="3">
    <source>
        <dbReference type="EMBL" id="KAK2702136.1"/>
    </source>
</evidence>
<accession>A0AA88HAU2</accession>
<sequence>MEIEQQYVNDAFYTNNLAIRRRWLGNSSEPAVYRDVIENPNSWIICDNNVLRYCRVDYDEMKWDLLHDQLQNNHTQIDVINRAQIIDDVLNLASANQIKKTYERALNITSYLKKEFDWLPCETLDNNFERLQNLLSGTEAGALLNSHIQRLALHLYEFYTFNEDPKGKALDFRLRKIAVRIVCETNFAPCVEEAKNFF</sequence>
<dbReference type="Proteomes" id="UP001187531">
    <property type="component" value="Unassembled WGS sequence"/>
</dbReference>
<organism evidence="3 4">
    <name type="scientific">Artemia franciscana</name>
    <name type="common">Brine shrimp</name>
    <name type="synonym">Artemia sanfranciscana</name>
    <dbReference type="NCBI Taxonomy" id="6661"/>
    <lineage>
        <taxon>Eukaryota</taxon>
        <taxon>Metazoa</taxon>
        <taxon>Ecdysozoa</taxon>
        <taxon>Arthropoda</taxon>
        <taxon>Crustacea</taxon>
        <taxon>Branchiopoda</taxon>
        <taxon>Anostraca</taxon>
        <taxon>Artemiidae</taxon>
        <taxon>Artemia</taxon>
    </lineage>
</organism>
<keyword evidence="4" id="KW-1185">Reference proteome</keyword>
<dbReference type="GO" id="GO:0005615">
    <property type="term" value="C:extracellular space"/>
    <property type="evidence" value="ECO:0007669"/>
    <property type="project" value="TreeGrafter"/>
</dbReference>
<comment type="similarity">
    <text evidence="1">Belongs to the peptidase M1 family.</text>
</comment>
<dbReference type="EMBL" id="JAVRJZ010000797">
    <property type="protein sequence ID" value="KAK2702136.1"/>
    <property type="molecule type" value="Genomic_DNA"/>
</dbReference>